<dbReference type="AlphaFoldDB" id="A0A7R6PFK4"/>
<comment type="catalytic activity">
    <reaction evidence="14">
        <text>a CDP-1,2-diacyl-sn-glycerol + sn-glycerol 3-phosphate = a 1,2-diacyl-sn-glycero-3-phospho-(1'-sn-glycero-3'-phosphate) + CMP + H(+)</text>
        <dbReference type="Rhea" id="RHEA:12593"/>
        <dbReference type="ChEBI" id="CHEBI:15378"/>
        <dbReference type="ChEBI" id="CHEBI:57597"/>
        <dbReference type="ChEBI" id="CHEBI:58332"/>
        <dbReference type="ChEBI" id="CHEBI:60110"/>
        <dbReference type="ChEBI" id="CHEBI:60377"/>
        <dbReference type="EC" id="2.7.8.5"/>
    </reaction>
</comment>
<name>A0A7R6PFK4_9BACT</name>
<dbReference type="GO" id="GO:0008444">
    <property type="term" value="F:CDP-diacylglycerol-glycerol-3-phosphate 3-phosphatidyltransferase activity"/>
    <property type="evidence" value="ECO:0007669"/>
    <property type="project" value="UniProtKB-EC"/>
</dbReference>
<evidence type="ECO:0000256" key="3">
    <source>
        <dbReference type="ARBA" id="ARBA00010441"/>
    </source>
</evidence>
<evidence type="ECO:0000313" key="18">
    <source>
        <dbReference type="Proteomes" id="UP000595564"/>
    </source>
</evidence>
<feature type="transmembrane region" description="Helical" evidence="16">
    <location>
        <begin position="103"/>
        <end position="124"/>
    </location>
</feature>
<feature type="transmembrane region" description="Helical" evidence="16">
    <location>
        <begin position="136"/>
        <end position="155"/>
    </location>
</feature>
<dbReference type="InterPro" id="IPR050324">
    <property type="entry name" value="CDP-alcohol_PTase-I"/>
</dbReference>
<evidence type="ECO:0000256" key="6">
    <source>
        <dbReference type="ARBA" id="ARBA00022516"/>
    </source>
</evidence>
<keyword evidence="6" id="KW-0444">Lipid biosynthesis</keyword>
<dbReference type="InterPro" id="IPR043130">
    <property type="entry name" value="CDP-OH_PTrfase_TM_dom"/>
</dbReference>
<keyword evidence="13" id="KW-1208">Phospholipid metabolism</keyword>
<accession>A0A7R6PFK4</accession>
<keyword evidence="18" id="KW-1185">Reference proteome</keyword>
<dbReference type="PANTHER" id="PTHR14269:SF11">
    <property type="entry name" value="CDP-DIACYLGLYCEROL--GLYCEROL-3-PHOSPHATE 3-PHOSPHATIDYLTRANSFERASE"/>
    <property type="match status" value="1"/>
</dbReference>
<dbReference type="PROSITE" id="PS00379">
    <property type="entry name" value="CDP_ALCOHOL_P_TRANSF"/>
    <property type="match status" value="1"/>
</dbReference>
<dbReference type="Pfam" id="PF01066">
    <property type="entry name" value="CDP-OH_P_transf"/>
    <property type="match status" value="1"/>
</dbReference>
<dbReference type="Proteomes" id="UP000595564">
    <property type="component" value="Chromosome"/>
</dbReference>
<evidence type="ECO:0000256" key="5">
    <source>
        <dbReference type="ARBA" id="ARBA00014944"/>
    </source>
</evidence>
<dbReference type="InterPro" id="IPR048254">
    <property type="entry name" value="CDP_ALCOHOL_P_TRANSF_CS"/>
</dbReference>
<organism evidence="17 18">
    <name type="scientific">Thermotomaculum hydrothermale</name>
    <dbReference type="NCBI Taxonomy" id="981385"/>
    <lineage>
        <taxon>Bacteria</taxon>
        <taxon>Pseudomonadati</taxon>
        <taxon>Acidobacteriota</taxon>
        <taxon>Holophagae</taxon>
        <taxon>Thermotomaculales</taxon>
        <taxon>Thermotomaculaceae</taxon>
        <taxon>Thermotomaculum</taxon>
    </lineage>
</organism>
<dbReference type="KEGG" id="thyd:TTHT_0003"/>
<evidence type="ECO:0000256" key="1">
    <source>
        <dbReference type="ARBA" id="ARBA00004141"/>
    </source>
</evidence>
<feature type="transmembrane region" description="Helical" evidence="16">
    <location>
        <begin position="167"/>
        <end position="184"/>
    </location>
</feature>
<reference evidence="17 18" key="1">
    <citation type="journal article" date="2012" name="Extremophiles">
        <title>Thermotomaculum hydrothermale gen. nov., sp. nov., a novel heterotrophic thermophile within the phylum Acidobacteria from a deep-sea hydrothermal vent chimney in the Southern Okinawa Trough.</title>
        <authorList>
            <person name="Izumi H."/>
            <person name="Nunoura T."/>
            <person name="Miyazaki M."/>
            <person name="Mino S."/>
            <person name="Toki T."/>
            <person name="Takai K."/>
            <person name="Sako Y."/>
            <person name="Sawabe T."/>
            <person name="Nakagawa S."/>
        </authorList>
    </citation>
    <scope>NUCLEOTIDE SEQUENCE [LARGE SCALE GENOMIC DNA]</scope>
    <source>
        <strain evidence="17 18">AC55</strain>
    </source>
</reference>
<sequence>MDRETPINYIKAFGIANTLTLIRMFLIPVFVISSVYGYHKFAFFTFVIAGITDFLDGFIARYTKSITDVGKILDPMADKVMLISIYVVLSLKSIGNINVIPVWLTLLIIFRDVFIAIGGVIVFFTKDVNAILPSIYGKLSTVFQILGASIILYYNAYGIRFRYMDELVYVIGFFTMLSGVMYLVKGVKSVI</sequence>
<evidence type="ECO:0000256" key="14">
    <source>
        <dbReference type="ARBA" id="ARBA00048586"/>
    </source>
</evidence>
<keyword evidence="9 16" id="KW-1133">Transmembrane helix</keyword>
<evidence type="ECO:0000313" key="17">
    <source>
        <dbReference type="EMBL" id="BBB31659.1"/>
    </source>
</evidence>
<dbReference type="RefSeq" id="WP_201327990.1">
    <property type="nucleotide sequence ID" value="NZ_AP017470.1"/>
</dbReference>
<dbReference type="InterPro" id="IPR004570">
    <property type="entry name" value="Phosphatidylglycerol_P_synth"/>
</dbReference>
<dbReference type="GO" id="GO:0046474">
    <property type="term" value="P:glycerophospholipid biosynthetic process"/>
    <property type="evidence" value="ECO:0007669"/>
    <property type="project" value="TreeGrafter"/>
</dbReference>
<proteinExistence type="inferred from homology"/>
<evidence type="ECO:0000256" key="10">
    <source>
        <dbReference type="ARBA" id="ARBA00023098"/>
    </source>
</evidence>
<dbReference type="InterPro" id="IPR000462">
    <property type="entry name" value="CDP-OH_P_trans"/>
</dbReference>
<feature type="transmembrane region" description="Helical" evidence="16">
    <location>
        <begin position="12"/>
        <end position="35"/>
    </location>
</feature>
<dbReference type="PANTHER" id="PTHR14269">
    <property type="entry name" value="CDP-DIACYLGLYCEROL--GLYCEROL-3-PHOSPHATE 3-PHOSPHATIDYLTRANSFERASE-RELATED"/>
    <property type="match status" value="1"/>
</dbReference>
<evidence type="ECO:0000256" key="13">
    <source>
        <dbReference type="ARBA" id="ARBA00023264"/>
    </source>
</evidence>
<dbReference type="EC" id="2.7.8.5" evidence="4"/>
<comment type="similarity">
    <text evidence="3 15">Belongs to the CDP-alcohol phosphatidyltransferase class-I family.</text>
</comment>
<evidence type="ECO:0000256" key="7">
    <source>
        <dbReference type="ARBA" id="ARBA00022679"/>
    </source>
</evidence>
<evidence type="ECO:0000256" key="4">
    <source>
        <dbReference type="ARBA" id="ARBA00013170"/>
    </source>
</evidence>
<keyword evidence="8 16" id="KW-0812">Transmembrane</keyword>
<comment type="pathway">
    <text evidence="2">Phospholipid metabolism; phosphatidylglycerol biosynthesis; phosphatidylglycerol from CDP-diacylglycerol: step 1/2.</text>
</comment>
<feature type="transmembrane region" description="Helical" evidence="16">
    <location>
        <begin position="41"/>
        <end position="59"/>
    </location>
</feature>
<evidence type="ECO:0000256" key="8">
    <source>
        <dbReference type="ARBA" id="ARBA00022692"/>
    </source>
</evidence>
<keyword evidence="7 15" id="KW-0808">Transferase</keyword>
<evidence type="ECO:0000256" key="16">
    <source>
        <dbReference type="SAM" id="Phobius"/>
    </source>
</evidence>
<dbReference type="GO" id="GO:0016020">
    <property type="term" value="C:membrane"/>
    <property type="evidence" value="ECO:0007669"/>
    <property type="project" value="UniProtKB-SubCell"/>
</dbReference>
<evidence type="ECO:0000256" key="2">
    <source>
        <dbReference type="ARBA" id="ARBA00005042"/>
    </source>
</evidence>
<dbReference type="EMBL" id="AP017470">
    <property type="protein sequence ID" value="BBB31659.1"/>
    <property type="molecule type" value="Genomic_DNA"/>
</dbReference>
<keyword evidence="10" id="KW-0443">Lipid metabolism</keyword>
<keyword evidence="12" id="KW-0594">Phospholipid biosynthesis</keyword>
<gene>
    <name evidence="17" type="ORF">TTHT_0003</name>
</gene>
<dbReference type="PIRSF" id="PIRSF000847">
    <property type="entry name" value="Phos_ph_gly_syn"/>
    <property type="match status" value="1"/>
</dbReference>
<protein>
    <recommendedName>
        <fullName evidence="5">CDP-diacylglycerol--glycerol-3-phosphate 3-phosphatidyltransferase</fullName>
        <ecNumber evidence="4">2.7.8.5</ecNumber>
    </recommendedName>
</protein>
<comment type="subcellular location">
    <subcellularLocation>
        <location evidence="1">Membrane</location>
        <topology evidence="1">Multi-pass membrane protein</topology>
    </subcellularLocation>
</comment>
<keyword evidence="11 16" id="KW-0472">Membrane</keyword>
<evidence type="ECO:0000256" key="9">
    <source>
        <dbReference type="ARBA" id="ARBA00022989"/>
    </source>
</evidence>
<evidence type="ECO:0000256" key="15">
    <source>
        <dbReference type="RuleBase" id="RU003750"/>
    </source>
</evidence>
<dbReference type="Gene3D" id="1.20.120.1760">
    <property type="match status" value="1"/>
</dbReference>
<feature type="transmembrane region" description="Helical" evidence="16">
    <location>
        <begin position="80"/>
        <end position="97"/>
    </location>
</feature>
<evidence type="ECO:0000256" key="11">
    <source>
        <dbReference type="ARBA" id="ARBA00023136"/>
    </source>
</evidence>
<evidence type="ECO:0000256" key="12">
    <source>
        <dbReference type="ARBA" id="ARBA00023209"/>
    </source>
</evidence>